<evidence type="ECO:0000313" key="5">
    <source>
        <dbReference type="EMBL" id="OAF65788.1"/>
    </source>
</evidence>
<sequence length="985" mass="116666">EFENHNYLEDATFEYTVNKVKVFQQPIDTKIVARIKEQHAYLSSKFQIDRTKQSYNSMIMNKQKDYQVYHFTFNVLSCRDYKVHLTKKYPLKRYFHRIDSAYNNELVLPLSPFNVLETKNNFLTFFINPTGNTYTKPDPIQYKHNISEYDLKVAEFTNRAMKNTDNVRNWCVLYNFAKKYLKNMNTVTAQAANKKLQEIINMALKNCTSRDVCELKLLELELNRSTFEDPKEVMFQFEKLCNRYCNNVPLWHKFIDVVEQADFSTFDNVIDTYKKALRNLRGLCDGTIRSHQCLDGTNKGVVDVFVRLLKFLKMAGHWERVTSLIQYIIEFNFLMPYKLKSVAYDERIQLFTLYIDSLTCKIGMQAYTPWSDFLVSPGCTYSSDLETYFMMESKNTENENDIIKQYNIDKNKQFLNIEYYREKMHWMSINKDTDCADEDRTVSSKHVIPFIFDVSTFAIKDSDLKMYLLASCFEIYDIFPIKRDDYSNNYLFNAYQYDIEDAHLLGFKSLTEKYTIANFFRNIMMSLKPVLSTLDFNKMLTLLIKFAYYQNKPLPILNPKRRNYGNQRIGKALKGKENEINKVNKNNLGAFKSYVNYLIHEIDVDIQISMIFYANYLMKYGREATSLIQNILKSSFQHLPSNNDVFYNVRSFAFCTSIKFSLNLGWSKKIDYWSSQLFSYINDGFRSKNVTITDQVKSFNKLKKIIDHQDWSKFKVPNYGKFEDCIESSYITNLRFYYLIKFIEKENSKSIIREIITMLDFLKTKEEVITNPNALKAMYEMSLEMANEAAKNIDCNHRDLRVMTQIAMDTVVDSDYITQKYIDFDIQNGLAHQLRANYHKCISKVDASVLTYMSYVIKELKRFSKIIKNKKEQIDKLNKDMNRINSNNRIENWFESCVKESKNQHCPLIWRSYINHLVNSNKSENFEKLNNVFKRAINNCPWNKDIYMDYIAQFPNEMESIITIMDNKGIRVRLPNQELDLLNSM</sequence>
<reference evidence="5 6" key="1">
    <citation type="submission" date="2016-04" db="EMBL/GenBank/DDBJ databases">
        <title>The genome of Intoshia linei affirms orthonectids as highly simplified spiralians.</title>
        <authorList>
            <person name="Mikhailov K.V."/>
            <person name="Slusarev G.S."/>
            <person name="Nikitin M.A."/>
            <person name="Logacheva M.D."/>
            <person name="Penin A."/>
            <person name="Aleoshin V."/>
            <person name="Panchin Y.V."/>
        </authorList>
    </citation>
    <scope>NUCLEOTIDE SEQUENCE [LARGE SCALE GENOMIC DNA]</scope>
    <source>
        <strain evidence="5">Intl2013</strain>
        <tissue evidence="5">Whole animal</tissue>
    </source>
</reference>
<dbReference type="GO" id="GO:0006396">
    <property type="term" value="P:RNA processing"/>
    <property type="evidence" value="ECO:0007669"/>
    <property type="project" value="InterPro"/>
</dbReference>
<dbReference type="AlphaFoldDB" id="A0A177AUU7"/>
<gene>
    <name evidence="5" type="ORF">A3Q56_06493</name>
</gene>
<dbReference type="PANTHER" id="PTHR13471">
    <property type="entry name" value="TETRATRICOPEPTIDE-LIKE HELICAL"/>
    <property type="match status" value="1"/>
</dbReference>
<dbReference type="Gene3D" id="1.25.40.10">
    <property type="entry name" value="Tetratricopeptide repeat domain"/>
    <property type="match status" value="2"/>
</dbReference>
<evidence type="ECO:0000256" key="2">
    <source>
        <dbReference type="ARBA" id="ARBA00009265"/>
    </source>
</evidence>
<comment type="caution">
    <text evidence="5">The sequence shown here is derived from an EMBL/GenBank/DDBJ whole genome shotgun (WGS) entry which is preliminary data.</text>
</comment>
<feature type="non-terminal residue" evidence="5">
    <location>
        <position position="1"/>
    </location>
</feature>
<dbReference type="EMBL" id="LWCA01001149">
    <property type="protein sequence ID" value="OAF65788.1"/>
    <property type="molecule type" value="Genomic_DNA"/>
</dbReference>
<dbReference type="PANTHER" id="PTHR13471:SF0">
    <property type="entry name" value="NUCLEAR EXOSOME REGULATOR NRDE2"/>
    <property type="match status" value="1"/>
</dbReference>
<evidence type="ECO:0000256" key="1">
    <source>
        <dbReference type="ARBA" id="ARBA00004123"/>
    </source>
</evidence>
<proteinExistence type="inferred from homology"/>
<dbReference type="OrthoDB" id="297219at2759"/>
<comment type="similarity">
    <text evidence="2">Belongs to the NRDE2 family.</text>
</comment>
<dbReference type="Proteomes" id="UP000078046">
    <property type="component" value="Unassembled WGS sequence"/>
</dbReference>
<evidence type="ECO:0000256" key="3">
    <source>
        <dbReference type="ARBA" id="ARBA00023242"/>
    </source>
</evidence>
<keyword evidence="3" id="KW-0539">Nucleus</keyword>
<comment type="subcellular location">
    <subcellularLocation>
        <location evidence="1">Nucleus</location>
    </subcellularLocation>
</comment>
<dbReference type="GO" id="GO:0031048">
    <property type="term" value="P:regulatory ncRNA-mediated heterochromatin formation"/>
    <property type="evidence" value="ECO:0007669"/>
    <property type="project" value="TreeGrafter"/>
</dbReference>
<evidence type="ECO:0000313" key="6">
    <source>
        <dbReference type="Proteomes" id="UP000078046"/>
    </source>
</evidence>
<dbReference type="InterPro" id="IPR013633">
    <property type="entry name" value="NRDE-2"/>
</dbReference>
<dbReference type="GO" id="GO:1902369">
    <property type="term" value="P:negative regulation of RNA catabolic process"/>
    <property type="evidence" value="ECO:0007669"/>
    <property type="project" value="TreeGrafter"/>
</dbReference>
<feature type="coiled-coil region" evidence="4">
    <location>
        <begin position="860"/>
        <end position="887"/>
    </location>
</feature>
<dbReference type="GO" id="GO:0071013">
    <property type="term" value="C:catalytic step 2 spliceosome"/>
    <property type="evidence" value="ECO:0007669"/>
    <property type="project" value="TreeGrafter"/>
</dbReference>
<protein>
    <submittedName>
        <fullName evidence="5">Uncharacterized protein</fullName>
    </submittedName>
</protein>
<name>A0A177AUU7_9BILA</name>
<dbReference type="InterPro" id="IPR003107">
    <property type="entry name" value="HAT"/>
</dbReference>
<keyword evidence="6" id="KW-1185">Reference proteome</keyword>
<organism evidence="5 6">
    <name type="scientific">Intoshia linei</name>
    <dbReference type="NCBI Taxonomy" id="1819745"/>
    <lineage>
        <taxon>Eukaryota</taxon>
        <taxon>Metazoa</taxon>
        <taxon>Spiralia</taxon>
        <taxon>Lophotrochozoa</taxon>
        <taxon>Mesozoa</taxon>
        <taxon>Orthonectida</taxon>
        <taxon>Rhopaluridae</taxon>
        <taxon>Intoshia</taxon>
    </lineage>
</organism>
<dbReference type="Pfam" id="PF08424">
    <property type="entry name" value="NRDE-2"/>
    <property type="match status" value="1"/>
</dbReference>
<dbReference type="InterPro" id="IPR011990">
    <property type="entry name" value="TPR-like_helical_dom_sf"/>
</dbReference>
<accession>A0A177AUU7</accession>
<keyword evidence="4" id="KW-0175">Coiled coil</keyword>
<dbReference type="SMART" id="SM00386">
    <property type="entry name" value="HAT"/>
    <property type="match status" value="3"/>
</dbReference>
<evidence type="ECO:0000256" key="4">
    <source>
        <dbReference type="SAM" id="Coils"/>
    </source>
</evidence>